<sequence length="94" mass="10726">MHATSEGFWFAREEVAYSVSTYHRFALSTADVENFRTERGATISRKSIRPWVIWFGPQVRGLYPVLSSPASCHMVHGQVRRFDQRSETLAVAGH</sequence>
<dbReference type="AlphaFoldDB" id="A0A0X3U0C3"/>
<name>A0A0X3U0C3_9RHOB</name>
<dbReference type="EMBL" id="LQBP01000002">
    <property type="protein sequence ID" value="KUJ81309.1"/>
    <property type="molecule type" value="Genomic_DNA"/>
</dbReference>
<accession>A0A0X3U0C3</accession>
<comment type="caution">
    <text evidence="1">The sequence shown here is derived from an EMBL/GenBank/DDBJ whole genome shotgun (WGS) entry which is preliminary data.</text>
</comment>
<gene>
    <name evidence="1" type="ORF">AVO44_05510</name>
</gene>
<protein>
    <submittedName>
        <fullName evidence="1">Uncharacterized protein</fullName>
    </submittedName>
</protein>
<proteinExistence type="predicted"/>
<keyword evidence="2" id="KW-1185">Reference proteome</keyword>
<reference evidence="2" key="1">
    <citation type="submission" date="2015-12" db="EMBL/GenBank/DDBJ databases">
        <authorList>
            <person name="Zhang G."/>
            <person name="Stingl U."/>
        </authorList>
    </citation>
    <scope>NUCLEOTIDE SEQUENCE [LARGE SCALE GENOMIC DNA]</scope>
    <source>
        <strain evidence="2">ZGT108</strain>
    </source>
</reference>
<evidence type="ECO:0000313" key="2">
    <source>
        <dbReference type="Proteomes" id="UP000053690"/>
    </source>
</evidence>
<evidence type="ECO:0000313" key="1">
    <source>
        <dbReference type="EMBL" id="KUJ81309.1"/>
    </source>
</evidence>
<organism evidence="1 2">
    <name type="scientific">Ruegeria profundi</name>
    <dbReference type="NCBI Taxonomy" id="1685378"/>
    <lineage>
        <taxon>Bacteria</taxon>
        <taxon>Pseudomonadati</taxon>
        <taxon>Pseudomonadota</taxon>
        <taxon>Alphaproteobacteria</taxon>
        <taxon>Rhodobacterales</taxon>
        <taxon>Roseobacteraceae</taxon>
        <taxon>Ruegeria</taxon>
    </lineage>
</organism>
<dbReference type="Proteomes" id="UP000053690">
    <property type="component" value="Unassembled WGS sequence"/>
</dbReference>